<sequence length="208" mass="24971">MCSIDLLIYRFLVLHCKRSKLSSVNRLPSLYQAILINSENEYRREISRKLDQLQLVNREVVRRRHAYDHLFTYGHLSKRHQWFNKDKSYRETCRTKWNKDATSKPRTSHIFLPSIYPIEDTSSLTPRSFEIIDDESPSVTDEKIKHKFLHVQPVMLEILNAPHSSKIVKHRHETELRKMSVQRRQQYIQRNATDDPRYRQLVSILEND</sequence>
<comment type="caution">
    <text evidence="1">The sequence shown here is derived from an EMBL/GenBank/DDBJ whole genome shotgun (WGS) entry which is preliminary data.</text>
</comment>
<accession>A0A819BMX7</accession>
<protein>
    <submittedName>
        <fullName evidence="1">Uncharacterized protein</fullName>
    </submittedName>
</protein>
<dbReference type="EMBL" id="CAJOBJ010000765">
    <property type="protein sequence ID" value="CAF3842798.1"/>
    <property type="molecule type" value="Genomic_DNA"/>
</dbReference>
<gene>
    <name evidence="2" type="ORF">GIL414_LOCUS3491</name>
    <name evidence="1" type="ORF">OVN521_LOCUS3515</name>
    <name evidence="3" type="ORF">UXM345_LOCUS16234</name>
</gene>
<dbReference type="EMBL" id="CAJOBG010000304">
    <property type="protein sequence ID" value="CAF3794710.1"/>
    <property type="molecule type" value="Genomic_DNA"/>
</dbReference>
<keyword evidence="4" id="KW-1185">Reference proteome</keyword>
<dbReference type="Proteomes" id="UP000663866">
    <property type="component" value="Unassembled WGS sequence"/>
</dbReference>
<dbReference type="Proteomes" id="UP000681720">
    <property type="component" value="Unassembled WGS sequence"/>
</dbReference>
<name>A0A819BMX7_9BILA</name>
<organism evidence="1 4">
    <name type="scientific">Rotaria magnacalcarata</name>
    <dbReference type="NCBI Taxonomy" id="392030"/>
    <lineage>
        <taxon>Eukaryota</taxon>
        <taxon>Metazoa</taxon>
        <taxon>Spiralia</taxon>
        <taxon>Gnathifera</taxon>
        <taxon>Rotifera</taxon>
        <taxon>Eurotatoria</taxon>
        <taxon>Bdelloidea</taxon>
        <taxon>Philodinida</taxon>
        <taxon>Philodinidae</taxon>
        <taxon>Rotaria</taxon>
    </lineage>
</organism>
<evidence type="ECO:0000313" key="2">
    <source>
        <dbReference type="EMBL" id="CAF3842798.1"/>
    </source>
</evidence>
<proteinExistence type="predicted"/>
<dbReference type="EMBL" id="CAJOBF010002000">
    <property type="protein sequence ID" value="CAF4002056.1"/>
    <property type="molecule type" value="Genomic_DNA"/>
</dbReference>
<dbReference type="AlphaFoldDB" id="A0A819BMX7"/>
<evidence type="ECO:0000313" key="3">
    <source>
        <dbReference type="EMBL" id="CAF4002056.1"/>
    </source>
</evidence>
<dbReference type="Proteomes" id="UP000663842">
    <property type="component" value="Unassembled WGS sequence"/>
</dbReference>
<reference evidence="1" key="1">
    <citation type="submission" date="2021-02" db="EMBL/GenBank/DDBJ databases">
        <authorList>
            <person name="Nowell W R."/>
        </authorList>
    </citation>
    <scope>NUCLEOTIDE SEQUENCE</scope>
</reference>
<evidence type="ECO:0000313" key="1">
    <source>
        <dbReference type="EMBL" id="CAF3794710.1"/>
    </source>
</evidence>
<evidence type="ECO:0000313" key="4">
    <source>
        <dbReference type="Proteomes" id="UP000663866"/>
    </source>
</evidence>